<dbReference type="InterPro" id="IPR006487">
    <property type="entry name" value="Phage_lambda_L"/>
</dbReference>
<reference evidence="1" key="1">
    <citation type="submission" date="2018-03" db="EMBL/GenBank/DDBJ databases">
        <title>Complete genome sequence analysis of Enterobacteria phage IME347.</title>
        <authorList>
            <person name="Li P."/>
            <person name="Wang J."/>
            <person name="Tong Y."/>
        </authorList>
    </citation>
    <scope>NUCLEOTIDE SEQUENCE [LARGE SCALE GENOMIC DNA]</scope>
</reference>
<evidence type="ECO:0000313" key="1">
    <source>
        <dbReference type="EMBL" id="AWD92249.1"/>
    </source>
</evidence>
<dbReference type="EMBL" id="MH051918">
    <property type="protein sequence ID" value="AWD92249.1"/>
    <property type="molecule type" value="Genomic_DNA"/>
</dbReference>
<dbReference type="NCBIfam" id="TIGR01600">
    <property type="entry name" value="phage_tail_L"/>
    <property type="match status" value="1"/>
</dbReference>
<organism evidence="1">
    <name type="scientific">Escherichia phage vB_EcoS_IME347</name>
    <dbReference type="NCBI Taxonomy" id="2496546"/>
    <lineage>
        <taxon>Viruses</taxon>
        <taxon>Duplodnaviria</taxon>
        <taxon>Heunggongvirae</taxon>
        <taxon>Uroviricota</taxon>
        <taxon>Caudoviricetes</taxon>
        <taxon>Drexlerviridae</taxon>
        <taxon>Tunavirinae</taxon>
        <taxon>Badaguanvirus</taxon>
        <taxon>Badaguanvirus IME347</taxon>
    </lineage>
</organism>
<keyword evidence="2" id="KW-1185">Reference proteome</keyword>
<evidence type="ECO:0000313" key="2">
    <source>
        <dbReference type="Proteomes" id="UP000247217"/>
    </source>
</evidence>
<sequence length="250" mass="27546">MATGKEKFDNCLQSLYPGEIITLVEIDGTKFGAQVYRFHAENIAYSPAELLQAAETGVLPPKEITFQGEQYGARPFGISGISFTSNGKAGKPKLSLSNLDSQVSALIRSYNGMMQAKVTIWVAPKDLMDDDGNIEDGAFRKLVYYIERPDYADRNVARFDLTSPYDMDGLMIPPRTSQSVCYWAQRGWYRSGKGCSYNGSNYFDKDNNPVSDPSLDVCAGTVTACKLRFGPDAPLDFGGCAVASLQRKYQ</sequence>
<dbReference type="Pfam" id="PF05100">
    <property type="entry name" value="Phage_tail_L"/>
    <property type="match status" value="1"/>
</dbReference>
<dbReference type="GeneID" id="54991390"/>
<dbReference type="Proteomes" id="UP000247217">
    <property type="component" value="Segment"/>
</dbReference>
<dbReference type="GO" id="GO:0030430">
    <property type="term" value="C:host cell cytoplasm"/>
    <property type="evidence" value="ECO:0007669"/>
    <property type="project" value="InterPro"/>
</dbReference>
<dbReference type="GO" id="GO:0046718">
    <property type="term" value="P:symbiont entry into host cell"/>
    <property type="evidence" value="ECO:0007669"/>
    <property type="project" value="InterPro"/>
</dbReference>
<dbReference type="KEGG" id="vg:54991390"/>
<name>A0A2S1GSB9_9CAUD</name>
<proteinExistence type="predicted"/>
<dbReference type="GO" id="GO:0051536">
    <property type="term" value="F:iron-sulfur cluster binding"/>
    <property type="evidence" value="ECO:0007669"/>
    <property type="project" value="InterPro"/>
</dbReference>
<protein>
    <submittedName>
        <fullName evidence="1">Putative minor tail protein</fullName>
    </submittedName>
</protein>
<accession>A0A2S1GSB9</accession>
<dbReference type="RefSeq" id="YP_009800885.1">
    <property type="nucleotide sequence ID" value="NC_047960.1"/>
</dbReference>